<feature type="domain" description="DUF5666" evidence="1">
    <location>
        <begin position="79"/>
        <end position="148"/>
    </location>
</feature>
<dbReference type="OrthoDB" id="5329500at2"/>
<dbReference type="EMBL" id="CP016503">
    <property type="protein sequence ID" value="ANV98617.1"/>
    <property type="molecule type" value="Genomic_DNA"/>
</dbReference>
<name>A0A1B1U740_9HELI</name>
<dbReference type="Pfam" id="PF18914">
    <property type="entry name" value="DUF5666"/>
    <property type="match status" value="1"/>
</dbReference>
<dbReference type="STRING" id="222136.BBW65_07320"/>
<evidence type="ECO:0000313" key="3">
    <source>
        <dbReference type="Proteomes" id="UP000092884"/>
    </source>
</evidence>
<dbReference type="RefSeq" id="WP_066341535.1">
    <property type="nucleotide sequence ID" value="NZ_CP016503.1"/>
</dbReference>
<accession>A0A1B1U740</accession>
<evidence type="ECO:0000313" key="2">
    <source>
        <dbReference type="EMBL" id="ANV98617.1"/>
    </source>
</evidence>
<protein>
    <recommendedName>
        <fullName evidence="1">DUF5666 domain-containing protein</fullName>
    </recommendedName>
</protein>
<reference evidence="3" key="1">
    <citation type="submission" date="2016-07" db="EMBL/GenBank/DDBJ databases">
        <authorList>
            <person name="Florea S."/>
            <person name="Webb J.S."/>
            <person name="Jaromczyk J."/>
            <person name="Schardl C.L."/>
        </authorList>
    </citation>
    <scope>NUCLEOTIDE SEQUENCE [LARGE SCALE GENOMIC DNA]</scope>
    <source>
        <strain evidence="3">MIT 01-6242</strain>
    </source>
</reference>
<proteinExistence type="predicted"/>
<evidence type="ECO:0000259" key="1">
    <source>
        <dbReference type="Pfam" id="PF18914"/>
    </source>
</evidence>
<dbReference type="InterPro" id="IPR043724">
    <property type="entry name" value="DUF5666"/>
</dbReference>
<organism evidence="2 3">
    <name type="scientific">Helicobacter enhydrae</name>
    <dbReference type="NCBI Taxonomy" id="222136"/>
    <lineage>
        <taxon>Bacteria</taxon>
        <taxon>Pseudomonadati</taxon>
        <taxon>Campylobacterota</taxon>
        <taxon>Epsilonproteobacteria</taxon>
        <taxon>Campylobacterales</taxon>
        <taxon>Helicobacteraceae</taxon>
        <taxon>Helicobacter</taxon>
    </lineage>
</organism>
<keyword evidence="3" id="KW-1185">Reference proteome</keyword>
<sequence length="153" mass="17360">MANHLINIRAAHPLGFESLEDSPLHDNPSPMPKFCPPSPLDNHRLFSLHKLIGGTMPHIAKITLFALVFSQTLHASDIKGLIQSINDSDKTISVNHTIIKVIPYTEIERESCRGDWDMPQQFKDIKIGDYVKIDIFYNENQIVAKEIEIKCLD</sequence>
<dbReference type="Proteomes" id="UP000092884">
    <property type="component" value="Chromosome"/>
</dbReference>
<gene>
    <name evidence="2" type="ORF">BBW65_07320</name>
</gene>
<dbReference type="KEGG" id="het:BBW65_07320"/>
<dbReference type="AlphaFoldDB" id="A0A1B1U740"/>